<dbReference type="SUPFAM" id="SSF50998">
    <property type="entry name" value="Quinoprotein alcohol dehydrogenase-like"/>
    <property type="match status" value="1"/>
</dbReference>
<dbReference type="PANTHER" id="PTHR19848:SF8">
    <property type="entry name" value="F-BOX AND WD REPEAT DOMAIN CONTAINING 7"/>
    <property type="match status" value="1"/>
</dbReference>
<dbReference type="InterPro" id="IPR001680">
    <property type="entry name" value="WD40_rpt"/>
</dbReference>
<evidence type="ECO:0000259" key="5">
    <source>
        <dbReference type="PROSITE" id="PS50837"/>
    </source>
</evidence>
<dbReference type="InterPro" id="IPR036322">
    <property type="entry name" value="WD40_repeat_dom_sf"/>
</dbReference>
<dbReference type="SUPFAM" id="SSF52540">
    <property type="entry name" value="P-loop containing nucleoside triphosphate hydrolases"/>
    <property type="match status" value="1"/>
</dbReference>
<dbReference type="InterPro" id="IPR011047">
    <property type="entry name" value="Quinoprotein_ADH-like_sf"/>
</dbReference>
<organism evidence="6 7">
    <name type="scientific">Rhizoctonia solani 123E</name>
    <dbReference type="NCBI Taxonomy" id="1423351"/>
    <lineage>
        <taxon>Eukaryota</taxon>
        <taxon>Fungi</taxon>
        <taxon>Dikarya</taxon>
        <taxon>Basidiomycota</taxon>
        <taxon>Agaricomycotina</taxon>
        <taxon>Agaricomycetes</taxon>
        <taxon>Cantharellales</taxon>
        <taxon>Ceratobasidiaceae</taxon>
        <taxon>Rhizoctonia</taxon>
    </lineage>
</organism>
<feature type="repeat" description="WD" evidence="3">
    <location>
        <begin position="1323"/>
        <end position="1364"/>
    </location>
</feature>
<feature type="compositionally biased region" description="Polar residues" evidence="4">
    <location>
        <begin position="40"/>
        <end position="53"/>
    </location>
</feature>
<dbReference type="Pfam" id="PF00400">
    <property type="entry name" value="WD40"/>
    <property type="match status" value="7"/>
</dbReference>
<evidence type="ECO:0000313" key="6">
    <source>
        <dbReference type="EMBL" id="KEP48223.1"/>
    </source>
</evidence>
<evidence type="ECO:0000256" key="2">
    <source>
        <dbReference type="ARBA" id="ARBA00022737"/>
    </source>
</evidence>
<dbReference type="Gene3D" id="3.40.50.300">
    <property type="entry name" value="P-loop containing nucleotide triphosphate hydrolases"/>
    <property type="match status" value="1"/>
</dbReference>
<name>A0A074RUB8_9AGAM</name>
<feature type="region of interest" description="Disordered" evidence="4">
    <location>
        <begin position="1"/>
        <end position="61"/>
    </location>
</feature>
<dbReference type="Proteomes" id="UP000027456">
    <property type="component" value="Unassembled WGS sequence"/>
</dbReference>
<dbReference type="Pfam" id="PF24883">
    <property type="entry name" value="NPHP3_N"/>
    <property type="match status" value="1"/>
</dbReference>
<dbReference type="InterPro" id="IPR020472">
    <property type="entry name" value="WD40_PAC1"/>
</dbReference>
<dbReference type="PROSITE" id="PS50082">
    <property type="entry name" value="WD_REPEATS_2"/>
    <property type="match status" value="8"/>
</dbReference>
<dbReference type="PROSITE" id="PS50837">
    <property type="entry name" value="NACHT"/>
    <property type="match status" value="1"/>
</dbReference>
<dbReference type="InterPro" id="IPR027417">
    <property type="entry name" value="P-loop_NTPase"/>
</dbReference>
<feature type="repeat" description="WD" evidence="3">
    <location>
        <begin position="967"/>
        <end position="1008"/>
    </location>
</feature>
<accession>A0A074RUB8</accession>
<evidence type="ECO:0000256" key="4">
    <source>
        <dbReference type="SAM" id="MobiDB-lite"/>
    </source>
</evidence>
<dbReference type="PROSITE" id="PS00678">
    <property type="entry name" value="WD_REPEATS_1"/>
    <property type="match status" value="4"/>
</dbReference>
<dbReference type="EMBL" id="AZST01000553">
    <property type="protein sequence ID" value="KEP48223.1"/>
    <property type="molecule type" value="Genomic_DNA"/>
</dbReference>
<keyword evidence="1 3" id="KW-0853">WD repeat</keyword>
<feature type="region of interest" description="Disordered" evidence="4">
    <location>
        <begin position="1403"/>
        <end position="1422"/>
    </location>
</feature>
<keyword evidence="2" id="KW-0677">Repeat</keyword>
<dbReference type="CDD" id="cd00200">
    <property type="entry name" value="WD40"/>
    <property type="match status" value="1"/>
</dbReference>
<evidence type="ECO:0000256" key="3">
    <source>
        <dbReference type="PROSITE-ProRule" id="PRU00221"/>
    </source>
</evidence>
<feature type="repeat" description="WD" evidence="3">
    <location>
        <begin position="1143"/>
        <end position="1184"/>
    </location>
</feature>
<sequence>MPFAGWIKRQKDKLKRASSAQNQGPVSPPNPIINTLPEPSYSQTPQVATTPESQELAGVSEPVSSDKTSYYKLVPSFAGSRPVETGRVATSAVSLNRLHTDPFPSEADAVPVISLGLPPGVTLKPERRAKKIKWSGLNTLSGILKLGAETFSPLESAIGGLERCIGIFERASKARGEYQELGEKLDQLLGDLAQFRNGWMGKGMTTSVKSLCSGIEAELKVVEEKQRRNSSGQYFEATEDLDAILECYRRIHGHVERLILNANLNMWKVLDEEMTVGTHLDTIYQHSFQFRIQDRRLLRLSPTMSGNYNSWVSDRTKRCQCTEGTRVPELHRLKEWVRNPSTASPIYWINGMAGTGKTTIAYTLCDELHTTGELAASFFCTRLIPECRDIQLIIPAISYQLAQFSLPFRHALSKVLESDMMAHTRELKLQFRTLITDPLETVRHTLPSGIVVVIDALDECEDRDSIGKILDLLVGCTCALPVRFLVSSRPEPEIYHRMMKQVGSNPEAKLVLHELDSLDVQRDIGAYVRQELQDVPLTTKQWNGLLERCGVLFIYASTACRYIKYGDEMMSREEAISTVLGLSFEGGDMEKELDKLYTTILEAAFNRPQINEANRKRMKAILDAIICAQAPMTNEALAGLLGLKSGKHAITLLRPLFSVVNVTEDRGIATTLHASFPDFMLSPGRSGTFHCAATEQHIMLTQACLRQIRLNPVQFNICGIESSYLLDEEIADLPARIKGAISPALFYACFHWAAHLELVGPSIDLQEPVFDFLTARLLLWMEVMSLKKSLTIGVSIMEQIKKWCRVAHVPKETIELVYDAFNFVSFYEYHLVSFSTAHIYVSMLPFWPSTSPIAQHYMPRTSRLLRPQGTAISRRSLPCLATRYMGEPMGAVSYTPDGTQIVAAVGGSIYKFDGWTGQIVLGPLEGHNDLVASIAISHSGSLIASGSYDATIRVWDAKSGELVTGPFKAHRERVTSIAFSPDGVYMVSTGVFEAPCVWSVRNGQRLVITSPFSECSDGARTAVFTTDGLSIITCDDNNTICYWDAHTGSLISKQPSKHSGCAGATTISNDGLRFISTSEDGDICVSGAEHRQTALGPLKLSANADKIHQTVLSPNNLYIATCTKNGTTDLWEAESGEFVTSFFGRNAYLLTSAAFSPDSSRLVSCSGDGILCIWNVQSAGKGSSVLGGSDSGIHAACLSADGLRIVTGGMDGSIWLWDTRSGELVVGPLTGHKEYICSVAISSDGAYIASASRDKTIRLWDTKGDKSSYMILEHHTKQADSLRFSPDNSRLFYGSLVYSIGHSSFTSEIISGLVNDARDEWAGEVRSNDLLCITSSPDGLFVASSSADGIVQIWDAQTGQLIMGPFEGHTLPISRILFSLDGKRMVSCSLDGTMRFWPISGKSNHSKTADTCPAGESRLSQA</sequence>
<feature type="repeat" description="WD" evidence="3">
    <location>
        <begin position="1100"/>
        <end position="1141"/>
    </location>
</feature>
<feature type="repeat" description="WD" evidence="3">
    <location>
        <begin position="1186"/>
        <end position="1227"/>
    </location>
</feature>
<dbReference type="PANTHER" id="PTHR19848">
    <property type="entry name" value="WD40 REPEAT PROTEIN"/>
    <property type="match status" value="1"/>
</dbReference>
<dbReference type="InterPro" id="IPR007111">
    <property type="entry name" value="NACHT_NTPase"/>
</dbReference>
<dbReference type="InterPro" id="IPR019775">
    <property type="entry name" value="WD40_repeat_CS"/>
</dbReference>
<reference evidence="6 7" key="1">
    <citation type="submission" date="2013-12" db="EMBL/GenBank/DDBJ databases">
        <authorList>
            <person name="Cubeta M."/>
            <person name="Pakala S."/>
            <person name="Fedorova N."/>
            <person name="Thomas E."/>
            <person name="Dean R."/>
            <person name="Jabaji S."/>
            <person name="Neate S."/>
            <person name="Toda T."/>
            <person name="Tavantzis S."/>
            <person name="Vilgalys R."/>
            <person name="Bharathan N."/>
            <person name="Pakala S."/>
            <person name="Losada L.S."/>
            <person name="Zafar N."/>
            <person name="Nierman W."/>
        </authorList>
    </citation>
    <scope>NUCLEOTIDE SEQUENCE [LARGE SCALE GENOMIC DNA]</scope>
    <source>
        <strain evidence="6 7">123E</strain>
    </source>
</reference>
<dbReference type="InterPro" id="IPR056884">
    <property type="entry name" value="NPHP3-like_N"/>
</dbReference>
<feature type="repeat" description="WD" evidence="3">
    <location>
        <begin position="1229"/>
        <end position="1270"/>
    </location>
</feature>
<feature type="repeat" description="WD" evidence="3">
    <location>
        <begin position="1366"/>
        <end position="1397"/>
    </location>
</feature>
<evidence type="ECO:0000256" key="1">
    <source>
        <dbReference type="ARBA" id="ARBA00022574"/>
    </source>
</evidence>
<comment type="caution">
    <text evidence="6">The sequence shown here is derived from an EMBL/GenBank/DDBJ whole genome shotgun (WGS) entry which is preliminary data.</text>
</comment>
<dbReference type="SMART" id="SM00320">
    <property type="entry name" value="WD40"/>
    <property type="match status" value="12"/>
</dbReference>
<feature type="domain" description="NACHT" evidence="5">
    <location>
        <begin position="345"/>
        <end position="490"/>
    </location>
</feature>
<evidence type="ECO:0000313" key="7">
    <source>
        <dbReference type="Proteomes" id="UP000027456"/>
    </source>
</evidence>
<dbReference type="SUPFAM" id="SSF50978">
    <property type="entry name" value="WD40 repeat-like"/>
    <property type="match status" value="1"/>
</dbReference>
<keyword evidence="7" id="KW-1185">Reference proteome</keyword>
<proteinExistence type="predicted"/>
<dbReference type="OrthoDB" id="6252103at2759"/>
<dbReference type="InterPro" id="IPR015943">
    <property type="entry name" value="WD40/YVTN_repeat-like_dom_sf"/>
</dbReference>
<dbReference type="STRING" id="1423351.A0A074RUB8"/>
<protein>
    <submittedName>
        <fullName evidence="6">Putative vegetative incompatibility protein HET-E-1</fullName>
    </submittedName>
</protein>
<dbReference type="Gene3D" id="2.130.10.10">
    <property type="entry name" value="YVTN repeat-like/Quinoprotein amine dehydrogenase"/>
    <property type="match status" value="4"/>
</dbReference>
<feature type="repeat" description="WD" evidence="3">
    <location>
        <begin position="924"/>
        <end position="965"/>
    </location>
</feature>
<gene>
    <name evidence="6" type="ORF">V565_130410</name>
</gene>
<dbReference type="PRINTS" id="PR00320">
    <property type="entry name" value="GPROTEINBRPT"/>
</dbReference>
<dbReference type="HOGENOM" id="CLU_000288_6_3_1"/>
<dbReference type="PROSITE" id="PS50294">
    <property type="entry name" value="WD_REPEATS_REGION"/>
    <property type="match status" value="5"/>
</dbReference>